<dbReference type="Proteomes" id="UP000036681">
    <property type="component" value="Unplaced"/>
</dbReference>
<keyword evidence="1" id="KW-0812">Transmembrane</keyword>
<feature type="transmembrane region" description="Helical" evidence="1">
    <location>
        <begin position="68"/>
        <end position="89"/>
    </location>
</feature>
<proteinExistence type="predicted"/>
<dbReference type="AlphaFoldDB" id="A0A0M3HLX8"/>
<organism evidence="2 3">
    <name type="scientific">Ascaris lumbricoides</name>
    <name type="common">Giant roundworm</name>
    <dbReference type="NCBI Taxonomy" id="6252"/>
    <lineage>
        <taxon>Eukaryota</taxon>
        <taxon>Metazoa</taxon>
        <taxon>Ecdysozoa</taxon>
        <taxon>Nematoda</taxon>
        <taxon>Chromadorea</taxon>
        <taxon>Rhabditida</taxon>
        <taxon>Spirurina</taxon>
        <taxon>Ascaridomorpha</taxon>
        <taxon>Ascaridoidea</taxon>
        <taxon>Ascarididae</taxon>
        <taxon>Ascaris</taxon>
    </lineage>
</organism>
<evidence type="ECO:0000313" key="2">
    <source>
        <dbReference type="Proteomes" id="UP000036681"/>
    </source>
</evidence>
<keyword evidence="1" id="KW-0472">Membrane</keyword>
<protein>
    <submittedName>
        <fullName evidence="3">Transmembrane protein</fullName>
    </submittedName>
</protein>
<accession>A0A0M3HLX8</accession>
<reference evidence="3" key="1">
    <citation type="submission" date="2017-02" db="UniProtKB">
        <authorList>
            <consortium name="WormBaseParasite"/>
        </authorList>
    </citation>
    <scope>IDENTIFICATION</scope>
</reference>
<dbReference type="WBParaSite" id="ALUE_0000252301-mRNA-1">
    <property type="protein sequence ID" value="ALUE_0000252301-mRNA-1"/>
    <property type="gene ID" value="ALUE_0000252301"/>
</dbReference>
<keyword evidence="2" id="KW-1185">Reference proteome</keyword>
<name>A0A0M3HLX8_ASCLU</name>
<evidence type="ECO:0000256" key="1">
    <source>
        <dbReference type="SAM" id="Phobius"/>
    </source>
</evidence>
<sequence length="102" mass="12473">MDISRFMRLNTTHGSIRMANVFSNVAMRRLPLNSYLENIEFYFLFLKIYLLRILSIYCVYFVEFNDTTLYYLFILLNYVIIDFLMIELMGKRLRRLFNRSEP</sequence>
<keyword evidence="1" id="KW-1133">Transmembrane helix</keyword>
<feature type="transmembrane region" description="Helical" evidence="1">
    <location>
        <begin position="41"/>
        <end position="62"/>
    </location>
</feature>
<evidence type="ECO:0000313" key="3">
    <source>
        <dbReference type="WBParaSite" id="ALUE_0000252301-mRNA-1"/>
    </source>
</evidence>